<dbReference type="Gene3D" id="1.10.3910.10">
    <property type="entry name" value="SP0561-like"/>
    <property type="match status" value="1"/>
</dbReference>
<sequence length="69" mass="7771">MASGPRITKEMRIEEVIKRYPRTIETFERFGLRCTGCSVAAFEDIEEGALSHGIDLDTLLEELNRVAQG</sequence>
<evidence type="ECO:0000259" key="1">
    <source>
        <dbReference type="Pfam" id="PF08984"/>
    </source>
</evidence>
<dbReference type="AlphaFoldDB" id="A0A419EZB0"/>
<dbReference type="Pfam" id="PF08984">
    <property type="entry name" value="DUF1858"/>
    <property type="match status" value="1"/>
</dbReference>
<evidence type="ECO:0000313" key="3">
    <source>
        <dbReference type="Proteomes" id="UP000285961"/>
    </source>
</evidence>
<dbReference type="InterPro" id="IPR038062">
    <property type="entry name" value="ScdA-like_N_sf"/>
</dbReference>
<gene>
    <name evidence="2" type="ORF">C4532_08590</name>
</gene>
<name>A0A419EZB0_9BACT</name>
<dbReference type="Proteomes" id="UP000285961">
    <property type="component" value="Unassembled WGS sequence"/>
</dbReference>
<dbReference type="InterPro" id="IPR023883">
    <property type="entry name" value="CHP03980_redox-disulphide"/>
</dbReference>
<protein>
    <submittedName>
        <fullName evidence="2">DUF1858 domain-containing protein</fullName>
    </submittedName>
</protein>
<dbReference type="InterPro" id="IPR015077">
    <property type="entry name" value="DUF1858"/>
</dbReference>
<dbReference type="PANTHER" id="PTHR39341">
    <property type="entry name" value="BSL7085 PROTEIN"/>
    <property type="match status" value="1"/>
</dbReference>
<accession>A0A419EZB0</accession>
<evidence type="ECO:0000313" key="2">
    <source>
        <dbReference type="EMBL" id="RJP70732.1"/>
    </source>
</evidence>
<feature type="domain" description="DUF1858" evidence="1">
    <location>
        <begin position="7"/>
        <end position="60"/>
    </location>
</feature>
<dbReference type="NCBIfam" id="TIGR03980">
    <property type="entry name" value="prismane_assoc"/>
    <property type="match status" value="1"/>
</dbReference>
<reference evidence="2 3" key="1">
    <citation type="journal article" date="2017" name="ISME J.">
        <title>Energy and carbon metabolisms in a deep terrestrial subsurface fluid microbial community.</title>
        <authorList>
            <person name="Momper L."/>
            <person name="Jungbluth S.P."/>
            <person name="Lee M.D."/>
            <person name="Amend J.P."/>
        </authorList>
    </citation>
    <scope>NUCLEOTIDE SEQUENCE [LARGE SCALE GENOMIC DNA]</scope>
    <source>
        <strain evidence="2">SURF_17</strain>
    </source>
</reference>
<dbReference type="SUPFAM" id="SSF140683">
    <property type="entry name" value="SP0561-like"/>
    <property type="match status" value="1"/>
</dbReference>
<dbReference type="EMBL" id="QZKI01000065">
    <property type="protein sequence ID" value="RJP70732.1"/>
    <property type="molecule type" value="Genomic_DNA"/>
</dbReference>
<proteinExistence type="predicted"/>
<dbReference type="PANTHER" id="PTHR39341:SF1">
    <property type="entry name" value="DUF1858 DOMAIN-CONTAINING PROTEIN"/>
    <property type="match status" value="1"/>
</dbReference>
<organism evidence="2 3">
    <name type="scientific">Candidatus Abyssobacteria bacterium SURF_17</name>
    <dbReference type="NCBI Taxonomy" id="2093361"/>
    <lineage>
        <taxon>Bacteria</taxon>
        <taxon>Pseudomonadati</taxon>
        <taxon>Candidatus Hydrogenedentota</taxon>
        <taxon>Candidatus Abyssobacteria</taxon>
    </lineage>
</organism>
<comment type="caution">
    <text evidence="2">The sequence shown here is derived from an EMBL/GenBank/DDBJ whole genome shotgun (WGS) entry which is preliminary data.</text>
</comment>